<sequence>MATFASGGVRENLKVCRPRSDATGLTKTPSSRGIPGGAFRGRKAGRRERKAVPVLRAFALMGRESGQLTGARMDTFGRAIKRADRKKWSGRVRCRGGGGASNDKRTAESPRLDSDVVHAFTWPVENRHKPIASPAIQINFFTRVPHTQLHEAAVGHRYSGIGTIPLAKAHTSVHGVPWILPLLDHLEGRWKVVPMAAKFTASPVSYQHDT</sequence>
<keyword evidence="2" id="KW-1185">Reference proteome</keyword>
<protein>
    <submittedName>
        <fullName evidence="1">Uncharacterized protein</fullName>
    </submittedName>
</protein>
<reference evidence="1" key="1">
    <citation type="submission" date="2021-03" db="EMBL/GenBank/DDBJ databases">
        <title>Evolutionary priming and transition to the ectomycorrhizal habit in an iconic lineage of mushroom-forming fungi: is preadaptation a requirement?</title>
        <authorList>
            <consortium name="DOE Joint Genome Institute"/>
            <person name="Looney B.P."/>
            <person name="Miyauchi S."/>
            <person name="Morin E."/>
            <person name="Drula E."/>
            <person name="Courty P.E."/>
            <person name="Chicoki N."/>
            <person name="Fauchery L."/>
            <person name="Kohler A."/>
            <person name="Kuo A."/>
            <person name="LaButti K."/>
            <person name="Pangilinan J."/>
            <person name="Lipzen A."/>
            <person name="Riley R."/>
            <person name="Andreopoulos W."/>
            <person name="He G."/>
            <person name="Johnson J."/>
            <person name="Barry K.W."/>
            <person name="Grigoriev I.V."/>
            <person name="Nagy L."/>
            <person name="Hibbett D."/>
            <person name="Henrissat B."/>
            <person name="Matheny P.B."/>
            <person name="Labbe J."/>
            <person name="Martin A.F."/>
        </authorList>
    </citation>
    <scope>NUCLEOTIDE SEQUENCE</scope>
    <source>
        <strain evidence="1">BPL698</strain>
    </source>
</reference>
<dbReference type="Proteomes" id="UP001207468">
    <property type="component" value="Unassembled WGS sequence"/>
</dbReference>
<accession>A0ACC0U741</accession>
<comment type="caution">
    <text evidence="1">The sequence shown here is derived from an EMBL/GenBank/DDBJ whole genome shotgun (WGS) entry which is preliminary data.</text>
</comment>
<organism evidence="1 2">
    <name type="scientific">Russula earlei</name>
    <dbReference type="NCBI Taxonomy" id="71964"/>
    <lineage>
        <taxon>Eukaryota</taxon>
        <taxon>Fungi</taxon>
        <taxon>Dikarya</taxon>
        <taxon>Basidiomycota</taxon>
        <taxon>Agaricomycotina</taxon>
        <taxon>Agaricomycetes</taxon>
        <taxon>Russulales</taxon>
        <taxon>Russulaceae</taxon>
        <taxon>Russula</taxon>
    </lineage>
</organism>
<proteinExistence type="predicted"/>
<evidence type="ECO:0000313" key="1">
    <source>
        <dbReference type="EMBL" id="KAI9464775.1"/>
    </source>
</evidence>
<name>A0ACC0U741_9AGAM</name>
<dbReference type="EMBL" id="JAGFNK010000148">
    <property type="protein sequence ID" value="KAI9464775.1"/>
    <property type="molecule type" value="Genomic_DNA"/>
</dbReference>
<evidence type="ECO:0000313" key="2">
    <source>
        <dbReference type="Proteomes" id="UP001207468"/>
    </source>
</evidence>
<gene>
    <name evidence="1" type="ORF">F5148DRAFT_1150138</name>
</gene>